<proteinExistence type="predicted"/>
<dbReference type="GO" id="GO:0022904">
    <property type="term" value="P:respiratory electron transport chain"/>
    <property type="evidence" value="ECO:0007669"/>
    <property type="project" value="TreeGrafter"/>
</dbReference>
<dbReference type="GO" id="GO:0090324">
    <property type="term" value="P:negative regulation of oxidative phosphorylation"/>
    <property type="evidence" value="ECO:0007669"/>
    <property type="project" value="InterPro"/>
</dbReference>
<name>A0AAV8V0G1_9RHOD</name>
<accession>A0AAV8V0G1</accession>
<dbReference type="Proteomes" id="UP001157974">
    <property type="component" value="Unassembled WGS sequence"/>
</dbReference>
<evidence type="ECO:0000313" key="2">
    <source>
        <dbReference type="Proteomes" id="UP001157974"/>
    </source>
</evidence>
<gene>
    <name evidence="1" type="ORF">NDN08_005082</name>
</gene>
<reference evidence="1 2" key="1">
    <citation type="journal article" date="2023" name="Nat. Commun.">
        <title>Origin of minicircular mitochondrial genomes in red algae.</title>
        <authorList>
            <person name="Lee Y."/>
            <person name="Cho C.H."/>
            <person name="Lee Y.M."/>
            <person name="Park S.I."/>
            <person name="Yang J.H."/>
            <person name="West J.A."/>
            <person name="Bhattacharya D."/>
            <person name="Yoon H.S."/>
        </authorList>
    </citation>
    <scope>NUCLEOTIDE SEQUENCE [LARGE SCALE GENOMIC DNA]</scope>
    <source>
        <strain evidence="1 2">CCMP1338</strain>
        <tissue evidence="1">Whole cell</tissue>
    </source>
</reference>
<dbReference type="GO" id="GO:0005739">
    <property type="term" value="C:mitochondrion"/>
    <property type="evidence" value="ECO:0007669"/>
    <property type="project" value="TreeGrafter"/>
</dbReference>
<dbReference type="PANTHER" id="PTHR21024">
    <property type="entry name" value="GROWTH HORMONE-INDUCIBLE SOLUBLE PROTEIN-RELATED"/>
    <property type="match status" value="1"/>
</dbReference>
<protein>
    <submittedName>
        <fullName evidence="1">Uncharacterized protein</fullName>
    </submittedName>
</protein>
<dbReference type="InterPro" id="IPR052000">
    <property type="entry name" value="ETFRF1"/>
</dbReference>
<comment type="caution">
    <text evidence="1">The sequence shown here is derived from an EMBL/GenBank/DDBJ whole genome shotgun (WGS) entry which is preliminary data.</text>
</comment>
<evidence type="ECO:0000313" key="1">
    <source>
        <dbReference type="EMBL" id="KAJ8908373.1"/>
    </source>
</evidence>
<dbReference type="EMBL" id="JAMWBK010000001">
    <property type="protein sequence ID" value="KAJ8908373.1"/>
    <property type="molecule type" value="Genomic_DNA"/>
</dbReference>
<dbReference type="AlphaFoldDB" id="A0AAV8V0G1"/>
<keyword evidence="2" id="KW-1185">Reference proteome</keyword>
<organism evidence="1 2">
    <name type="scientific">Rhodosorus marinus</name>
    <dbReference type="NCBI Taxonomy" id="101924"/>
    <lineage>
        <taxon>Eukaryota</taxon>
        <taxon>Rhodophyta</taxon>
        <taxon>Stylonematophyceae</taxon>
        <taxon>Stylonematales</taxon>
        <taxon>Stylonemataceae</taxon>
        <taxon>Rhodosorus</taxon>
    </lineage>
</organism>
<dbReference type="PANTHER" id="PTHR21024:SF0">
    <property type="entry name" value="ELECTRON TRANSFER FLAVOPROTEIN REGULATORY FACTOR 1"/>
    <property type="match status" value="1"/>
</dbReference>
<sequence length="72" mass="8450">MYKILLLACTRFPKDVSVSRERLRRAVMKNSGLTDELEIRKSVERGMYVAREIEGMAALHKYRVLKSRYKST</sequence>